<evidence type="ECO:0000313" key="5">
    <source>
        <dbReference type="Proteomes" id="UP000176420"/>
    </source>
</evidence>
<dbReference type="PROSITE" id="PS51371">
    <property type="entry name" value="CBS"/>
    <property type="match status" value="2"/>
</dbReference>
<protein>
    <recommendedName>
        <fullName evidence="3">CBS domain-containing protein</fullName>
    </recommendedName>
</protein>
<evidence type="ECO:0000313" key="4">
    <source>
        <dbReference type="EMBL" id="OGY87667.1"/>
    </source>
</evidence>
<organism evidence="4 5">
    <name type="scientific">Candidatus Kerfeldbacteria bacterium RIFOXYB2_FULL_38_14</name>
    <dbReference type="NCBI Taxonomy" id="1798547"/>
    <lineage>
        <taxon>Bacteria</taxon>
        <taxon>Candidatus Kerfeldiibacteriota</taxon>
    </lineage>
</organism>
<proteinExistence type="predicted"/>
<evidence type="ECO:0000256" key="2">
    <source>
        <dbReference type="PROSITE-ProRule" id="PRU00703"/>
    </source>
</evidence>
<sequence length="145" mass="16056">MKTSVPTISVEAVLQDAVAVMIKEKTNGLVVVDQNKHIQGIVTVWDIIERIVPDYLEEDKHLASFESGDILAVRTRAVSHHPIKELMKDKIHTVNENDPVMKAATMVSEYRLRQIPVVNQAGILAGVISRTQVKQVIAKILGIEA</sequence>
<dbReference type="InterPro" id="IPR046342">
    <property type="entry name" value="CBS_dom_sf"/>
</dbReference>
<reference evidence="4 5" key="1">
    <citation type="journal article" date="2016" name="Nat. Commun.">
        <title>Thousands of microbial genomes shed light on interconnected biogeochemical processes in an aquifer system.</title>
        <authorList>
            <person name="Anantharaman K."/>
            <person name="Brown C.T."/>
            <person name="Hug L.A."/>
            <person name="Sharon I."/>
            <person name="Castelle C.J."/>
            <person name="Probst A.J."/>
            <person name="Thomas B.C."/>
            <person name="Singh A."/>
            <person name="Wilkins M.J."/>
            <person name="Karaoz U."/>
            <person name="Brodie E.L."/>
            <person name="Williams K.H."/>
            <person name="Hubbard S.S."/>
            <person name="Banfield J.F."/>
        </authorList>
    </citation>
    <scope>NUCLEOTIDE SEQUENCE [LARGE SCALE GENOMIC DNA]</scope>
</reference>
<dbReference type="SUPFAM" id="SSF54631">
    <property type="entry name" value="CBS-domain pair"/>
    <property type="match status" value="1"/>
</dbReference>
<feature type="domain" description="CBS" evidence="3">
    <location>
        <begin position="1"/>
        <end position="58"/>
    </location>
</feature>
<evidence type="ECO:0000256" key="1">
    <source>
        <dbReference type="ARBA" id="ARBA00023122"/>
    </source>
</evidence>
<comment type="caution">
    <text evidence="4">The sequence shown here is derived from an EMBL/GenBank/DDBJ whole genome shotgun (WGS) entry which is preliminary data.</text>
</comment>
<keyword evidence="1 2" id="KW-0129">CBS domain</keyword>
<dbReference type="InterPro" id="IPR051257">
    <property type="entry name" value="Diverse_CBS-Domain"/>
</dbReference>
<accession>A0A1G2BHH5</accession>
<dbReference type="InterPro" id="IPR000644">
    <property type="entry name" value="CBS_dom"/>
</dbReference>
<dbReference type="Proteomes" id="UP000176420">
    <property type="component" value="Unassembled WGS sequence"/>
</dbReference>
<evidence type="ECO:0000259" key="3">
    <source>
        <dbReference type="PROSITE" id="PS51371"/>
    </source>
</evidence>
<dbReference type="PANTHER" id="PTHR43080:SF2">
    <property type="entry name" value="CBS DOMAIN-CONTAINING PROTEIN"/>
    <property type="match status" value="1"/>
</dbReference>
<dbReference type="AlphaFoldDB" id="A0A1G2BHH5"/>
<dbReference type="EMBL" id="MHKI01000006">
    <property type="protein sequence ID" value="OGY87667.1"/>
    <property type="molecule type" value="Genomic_DNA"/>
</dbReference>
<dbReference type="SMART" id="SM00116">
    <property type="entry name" value="CBS"/>
    <property type="match status" value="2"/>
</dbReference>
<name>A0A1G2BHH5_9BACT</name>
<dbReference type="PANTHER" id="PTHR43080">
    <property type="entry name" value="CBS DOMAIN-CONTAINING PROTEIN CBSX3, MITOCHONDRIAL"/>
    <property type="match status" value="1"/>
</dbReference>
<gene>
    <name evidence="4" type="ORF">A2319_04430</name>
</gene>
<feature type="domain" description="CBS" evidence="3">
    <location>
        <begin position="87"/>
        <end position="143"/>
    </location>
</feature>
<dbReference type="Gene3D" id="3.10.580.10">
    <property type="entry name" value="CBS-domain"/>
    <property type="match status" value="1"/>
</dbReference>
<dbReference type="Pfam" id="PF00571">
    <property type="entry name" value="CBS"/>
    <property type="match status" value="2"/>
</dbReference>